<dbReference type="OrthoDB" id="9762420at2"/>
<dbReference type="EMBL" id="LT629782">
    <property type="protein sequence ID" value="SDU18879.1"/>
    <property type="molecule type" value="Genomic_DNA"/>
</dbReference>
<evidence type="ECO:0000259" key="5">
    <source>
        <dbReference type="Pfam" id="PF10106"/>
    </source>
</evidence>
<dbReference type="SUPFAM" id="SSF69349">
    <property type="entry name" value="Phage fibre proteins"/>
    <property type="match status" value="1"/>
</dbReference>
<dbReference type="InterPro" id="IPR017847">
    <property type="entry name" value="T6SS_RhsGE_Vgr_subset"/>
</dbReference>
<evidence type="ECO:0000256" key="1">
    <source>
        <dbReference type="ARBA" id="ARBA00004613"/>
    </source>
</evidence>
<sequence>MISNELKEGVRGVDPSSLFSAQNRRLVKLTTPVVNEQELLLESFSGTEALSALFSFELTLLSQDARLELKSLIGQPAQLEIELATGEPRYIHGFISRFSLQDSDNGLARYTATLSPWLWMLSRRQDSRVFQEQTVEAIIRSVLAGYGTLPVFEFRLIQPLKVHSYITQYRESDQAFVMRLLEQEGLFFYFVHEKDRHTLIVSDHSPSLTPIPQQPQIRHHSASVTELADSITQWSSHRTLQSGRMSLRTFDYKQPRNALSVGIASVNKQGTVDPYEIYDLSGHYTHATGQQGEVLARRRLEAIEVQGKTFKGASNCRAMGCGYTFELTQHFDHDRDIREDRQFLLLSVEHRGSNNYLSDQPASYHNSFECIRHKIPFRPLVQVPRPIISGPLTAIVVGPEGEEVFTDEWARIQVRFHWQREQDPSRDTTWLRVAMPSAGKGFGHQFLPRIGQEVLVTFLAGDIDRPVVTSVLYNGDHSPPRFTNAAGLPGNRTLSGIQTREHKGRGFNELLFDDTPGELRARVATTHHATELNLGKLAMPRTDGEAQPRGNGAELRTDAAIALRAAQGMLLTTYARHGAQGSQLDREELLALLEDCGDLFQSLGQTAAARGGQQVDSQGIEALRQSLNQWPTADSNQAGAPIAALAAEAGIVSATPRSQVHYAGQNHDTLAQDNLHMTSGAAMHLHAGKGISAFAQDDGINVIANRGKVLVQAQEDDIALNAQKNLQLSATEGEVVISAPTIRLVADDGSYIKIGGGVEIGTQGKAIVHAGEHDWVGPKADSVVPAVFGRDSAAQCLAFHYPGHDDKNPRLAGDHAYQIDVGDGSVMQGVTDAAGLTERVEREVMHRAQVTASRKGDKSNE</sequence>
<dbReference type="AlphaFoldDB" id="A0A8B3Y0B2"/>
<evidence type="ECO:0000259" key="6">
    <source>
        <dbReference type="Pfam" id="PF13296"/>
    </source>
</evidence>
<protein>
    <submittedName>
        <fullName evidence="7">Type VI secretion system secreted protein VgrG</fullName>
    </submittedName>
</protein>
<comment type="similarity">
    <text evidence="2">Belongs to the VgrG protein family.</text>
</comment>
<dbReference type="Gene3D" id="2.30.110.50">
    <property type="match status" value="1"/>
</dbReference>
<dbReference type="Pfam" id="PF05954">
    <property type="entry name" value="Phage_GPD"/>
    <property type="match status" value="1"/>
</dbReference>
<dbReference type="RefSeq" id="WP_057726081.1">
    <property type="nucleotide sequence ID" value="NZ_JYLM01000015.1"/>
</dbReference>
<feature type="domain" description="DUF2345" evidence="5">
    <location>
        <begin position="634"/>
        <end position="779"/>
    </location>
</feature>
<dbReference type="NCBIfam" id="TIGR03361">
    <property type="entry name" value="VI_Rhs_Vgr"/>
    <property type="match status" value="1"/>
</dbReference>
<dbReference type="InterPro" id="IPR050708">
    <property type="entry name" value="T6SS_VgrG/RHS"/>
</dbReference>
<evidence type="ECO:0000313" key="7">
    <source>
        <dbReference type="EMBL" id="SDU18879.1"/>
    </source>
</evidence>
<dbReference type="PANTHER" id="PTHR32305">
    <property type="match status" value="1"/>
</dbReference>
<dbReference type="InterPro" id="IPR018769">
    <property type="entry name" value="VgrG2_DUF2345"/>
</dbReference>
<dbReference type="GO" id="GO:0005576">
    <property type="term" value="C:extracellular region"/>
    <property type="evidence" value="ECO:0007669"/>
    <property type="project" value="UniProtKB-SubCell"/>
</dbReference>
<dbReference type="Gene3D" id="2.40.50.230">
    <property type="entry name" value="Gp5 N-terminal domain"/>
    <property type="match status" value="1"/>
</dbReference>
<organism evidence="7 8">
    <name type="scientific">Pseudomonas orientalis</name>
    <dbReference type="NCBI Taxonomy" id="76758"/>
    <lineage>
        <taxon>Bacteria</taxon>
        <taxon>Pseudomonadati</taxon>
        <taxon>Pseudomonadota</taxon>
        <taxon>Gammaproteobacteria</taxon>
        <taxon>Pseudomonadales</taxon>
        <taxon>Pseudomonadaceae</taxon>
        <taxon>Pseudomonas</taxon>
    </lineage>
</organism>
<dbReference type="Pfam" id="PF04717">
    <property type="entry name" value="Phage_base_V"/>
    <property type="match status" value="1"/>
</dbReference>
<name>A0A8B3Y0B2_9PSED</name>
<feature type="domain" description="Gp5/Type VI secretion system Vgr protein OB-fold" evidence="4">
    <location>
        <begin position="407"/>
        <end position="473"/>
    </location>
</feature>
<keyword evidence="8" id="KW-1185">Reference proteome</keyword>
<keyword evidence="3" id="KW-0964">Secreted</keyword>
<dbReference type="InterPro" id="IPR037026">
    <property type="entry name" value="Vgr_OB-fold_dom_sf"/>
</dbReference>
<reference evidence="7 8" key="1">
    <citation type="submission" date="2016-10" db="EMBL/GenBank/DDBJ databases">
        <authorList>
            <person name="Varghese N."/>
            <person name="Submissions S."/>
        </authorList>
    </citation>
    <scope>NUCLEOTIDE SEQUENCE [LARGE SCALE GENOMIC DNA]</scope>
    <source>
        <strain evidence="7 8">BS2775</strain>
    </source>
</reference>
<dbReference type="PANTHER" id="PTHR32305:SF15">
    <property type="entry name" value="PROTEIN RHSA-RELATED"/>
    <property type="match status" value="1"/>
</dbReference>
<dbReference type="SUPFAM" id="SSF69279">
    <property type="entry name" value="Phage tail proteins"/>
    <property type="match status" value="2"/>
</dbReference>
<dbReference type="NCBIfam" id="TIGR01646">
    <property type="entry name" value="vgr_GE"/>
    <property type="match status" value="1"/>
</dbReference>
<proteinExistence type="inferred from homology"/>
<evidence type="ECO:0000256" key="3">
    <source>
        <dbReference type="ARBA" id="ARBA00022525"/>
    </source>
</evidence>
<feature type="domain" description="Putative type VI secretion system Rhs element associated Vgr" evidence="6">
    <location>
        <begin position="500"/>
        <end position="607"/>
    </location>
</feature>
<dbReference type="Pfam" id="PF10106">
    <property type="entry name" value="DUF2345"/>
    <property type="match status" value="1"/>
</dbReference>
<gene>
    <name evidence="7" type="ORF">SAMN04490197_3651</name>
</gene>
<dbReference type="Gene3D" id="4.10.220.110">
    <property type="match status" value="1"/>
</dbReference>
<evidence type="ECO:0000313" key="8">
    <source>
        <dbReference type="Proteomes" id="UP000183653"/>
    </source>
</evidence>
<dbReference type="Pfam" id="PF13296">
    <property type="entry name" value="T6SS_Vgr"/>
    <property type="match status" value="1"/>
</dbReference>
<dbReference type="InterPro" id="IPR006533">
    <property type="entry name" value="T6SS_Vgr_RhsGE"/>
</dbReference>
<accession>A0A8B3Y0B2</accession>
<dbReference type="SUPFAM" id="SSF69255">
    <property type="entry name" value="gp5 N-terminal domain-like"/>
    <property type="match status" value="1"/>
</dbReference>
<dbReference type="InterPro" id="IPR028244">
    <property type="entry name" value="T6SS_Rhs_Vgr_dom"/>
</dbReference>
<dbReference type="Gene3D" id="3.55.50.10">
    <property type="entry name" value="Baseplate protein-like domains"/>
    <property type="match status" value="1"/>
</dbReference>
<evidence type="ECO:0000256" key="2">
    <source>
        <dbReference type="ARBA" id="ARBA00005558"/>
    </source>
</evidence>
<comment type="subcellular location">
    <subcellularLocation>
        <location evidence="1">Secreted</location>
    </subcellularLocation>
</comment>
<dbReference type="Proteomes" id="UP000183653">
    <property type="component" value="Chromosome I"/>
</dbReference>
<dbReference type="InterPro" id="IPR006531">
    <property type="entry name" value="Gp5/Vgr_OB"/>
</dbReference>
<evidence type="ECO:0000259" key="4">
    <source>
        <dbReference type="Pfam" id="PF04717"/>
    </source>
</evidence>